<sequence length="842" mass="97697">MHPLGIFEAAIIFPHPAGSIRLKVEIVVMNNCTSQHFILGNDYLNIYGIDINNHKDRYFTIGENKRQKFSFPLEKREITVTKQVKNVNKEKFVSSQLIEAQISPELTLEMKEELIEISFQYREAFASDNEPLGAIKGHEVDIILNVERPYPPLLRRPAYPASPRAREALESHIHELMKLGVLRKAGHNEEVKVTAPVIITWHNNKSRMVGDFRALNTYTIPDRYPIPRIHETMTQLAKARFITSMDALKGFHQNVLTPHARKLLRIISHCRIYEYLRMTFGIKNSPSHYQRMMNTIFPHEFSEGWLIIYIDEIIICSETWQLHSQRLSLVLQKILQVNMKISLKKCNFGFHELKALGHVVSGLSLGVDKNKVAAVLLKQIPQKKKEMMSFLGFASYYRQHLKDFAIHARSLYRICNQQTVFEMTEERIKEYDKIKYALTNAPLLLMPDWKLPFKLYIDACGEGLGAALHQFQIVNDKPYEGPICFISRQIKPTEARYGASQMECLFLVWALKNFITILMVVCLKHLLRWQISMQEYRGNMTIVHKAENIHKNADGLSRWALPNTPENPAYVPTSAEPQIPIEGINITDVGTEFFEDVRESYKQDKNCHILTALLDKYFKDAALANSLDDIWKTSYDNGRFHLFDGILYHRSKHTSVIVLCSRMLLNTIKLECHESIYSGHLCEDRTKERIKTCAWWPSWRKGVIEYCNSFDRCQKAIKATGKRFGLMIHIQEPSTPWEVVHMDWVTTLPPGVDKGYNACLVIVDRYTKTTIFLPCHKDDTAMDKALLSWNRVISHTGLFKNIISDRDQNSHQPYGLIYISFWVQNYHSQQHTIQKQMGWKKE</sequence>
<dbReference type="Gene3D" id="1.10.340.70">
    <property type="match status" value="1"/>
</dbReference>
<dbReference type="InterPro" id="IPR041588">
    <property type="entry name" value="Integrase_H2C2"/>
</dbReference>
<dbReference type="SUPFAM" id="SSF53098">
    <property type="entry name" value="Ribonuclease H-like"/>
    <property type="match status" value="1"/>
</dbReference>
<evidence type="ECO:0000259" key="4">
    <source>
        <dbReference type="Pfam" id="PF17921"/>
    </source>
</evidence>
<dbReference type="GO" id="GO:0003676">
    <property type="term" value="F:nucleic acid binding"/>
    <property type="evidence" value="ECO:0007669"/>
    <property type="project" value="InterPro"/>
</dbReference>
<dbReference type="InterPro" id="IPR012337">
    <property type="entry name" value="RNaseH-like_sf"/>
</dbReference>
<evidence type="ECO:0000256" key="1">
    <source>
        <dbReference type="ARBA" id="ARBA00023268"/>
    </source>
</evidence>
<dbReference type="SUPFAM" id="SSF56672">
    <property type="entry name" value="DNA/RNA polymerases"/>
    <property type="match status" value="1"/>
</dbReference>
<evidence type="ECO:0000259" key="3">
    <source>
        <dbReference type="Pfam" id="PF17919"/>
    </source>
</evidence>
<dbReference type="InterPro" id="IPR043502">
    <property type="entry name" value="DNA/RNA_pol_sf"/>
</dbReference>
<keyword evidence="6" id="KW-1185">Reference proteome</keyword>
<keyword evidence="1" id="KW-0511">Multifunctional enzyme</keyword>
<dbReference type="AlphaFoldDB" id="A0A9Q3FWP2"/>
<accession>A0A9Q3FWP2</accession>
<dbReference type="Pfam" id="PF00078">
    <property type="entry name" value="RVT_1"/>
    <property type="match status" value="1"/>
</dbReference>
<name>A0A9Q3FWP2_9BASI</name>
<dbReference type="PANTHER" id="PTHR37984:SF5">
    <property type="entry name" value="PROTEIN NYNRIN-LIKE"/>
    <property type="match status" value="1"/>
</dbReference>
<dbReference type="InterPro" id="IPR000477">
    <property type="entry name" value="RT_dom"/>
</dbReference>
<dbReference type="Gene3D" id="3.10.10.10">
    <property type="entry name" value="HIV Type 1 Reverse Transcriptase, subunit A, domain 1"/>
    <property type="match status" value="1"/>
</dbReference>
<comment type="caution">
    <text evidence="5">The sequence shown here is derived from an EMBL/GenBank/DDBJ whole genome shotgun (WGS) entry which is preliminary data.</text>
</comment>
<dbReference type="InterPro" id="IPR036397">
    <property type="entry name" value="RNaseH_sf"/>
</dbReference>
<dbReference type="GO" id="GO:0003824">
    <property type="term" value="F:catalytic activity"/>
    <property type="evidence" value="ECO:0007669"/>
    <property type="project" value="UniProtKB-KW"/>
</dbReference>
<evidence type="ECO:0000313" key="6">
    <source>
        <dbReference type="Proteomes" id="UP000765509"/>
    </source>
</evidence>
<dbReference type="OrthoDB" id="2595244at2759"/>
<dbReference type="EMBL" id="AVOT02049632">
    <property type="protein sequence ID" value="MBW0544806.1"/>
    <property type="molecule type" value="Genomic_DNA"/>
</dbReference>
<evidence type="ECO:0000313" key="5">
    <source>
        <dbReference type="EMBL" id="MBW0544806.1"/>
    </source>
</evidence>
<feature type="domain" description="Reverse transcriptase" evidence="2">
    <location>
        <begin position="204"/>
        <end position="359"/>
    </location>
</feature>
<gene>
    <name evidence="5" type="ORF">O181_084521</name>
</gene>
<dbReference type="CDD" id="cd01647">
    <property type="entry name" value="RT_LTR"/>
    <property type="match status" value="1"/>
</dbReference>
<feature type="domain" description="Integrase zinc-binding" evidence="4">
    <location>
        <begin position="666"/>
        <end position="716"/>
    </location>
</feature>
<reference evidence="5" key="1">
    <citation type="submission" date="2021-03" db="EMBL/GenBank/DDBJ databases">
        <title>Draft genome sequence of rust myrtle Austropuccinia psidii MF-1, a brazilian biotype.</title>
        <authorList>
            <person name="Quecine M.C."/>
            <person name="Pachon D.M.R."/>
            <person name="Bonatelli M.L."/>
            <person name="Correr F.H."/>
            <person name="Franceschini L.M."/>
            <person name="Leite T.F."/>
            <person name="Margarido G.R.A."/>
            <person name="Almeida C.A."/>
            <person name="Ferrarezi J.A."/>
            <person name="Labate C.A."/>
        </authorList>
    </citation>
    <scope>NUCLEOTIDE SEQUENCE</scope>
    <source>
        <strain evidence="5">MF-1</strain>
    </source>
</reference>
<dbReference type="Proteomes" id="UP000765509">
    <property type="component" value="Unassembled WGS sequence"/>
</dbReference>
<dbReference type="InterPro" id="IPR043128">
    <property type="entry name" value="Rev_trsase/Diguanyl_cyclase"/>
</dbReference>
<dbReference type="InterPro" id="IPR041577">
    <property type="entry name" value="RT_RNaseH_2"/>
</dbReference>
<feature type="domain" description="Reverse transcriptase/retrotransposon-derived protein RNase H-like" evidence="3">
    <location>
        <begin position="423"/>
        <end position="519"/>
    </location>
</feature>
<protein>
    <recommendedName>
        <fullName evidence="7">Integrase catalytic domain-containing protein</fullName>
    </recommendedName>
</protein>
<organism evidence="5 6">
    <name type="scientific">Austropuccinia psidii MF-1</name>
    <dbReference type="NCBI Taxonomy" id="1389203"/>
    <lineage>
        <taxon>Eukaryota</taxon>
        <taxon>Fungi</taxon>
        <taxon>Dikarya</taxon>
        <taxon>Basidiomycota</taxon>
        <taxon>Pucciniomycotina</taxon>
        <taxon>Pucciniomycetes</taxon>
        <taxon>Pucciniales</taxon>
        <taxon>Sphaerophragmiaceae</taxon>
        <taxon>Austropuccinia</taxon>
    </lineage>
</organism>
<proteinExistence type="predicted"/>
<evidence type="ECO:0008006" key="7">
    <source>
        <dbReference type="Google" id="ProtNLM"/>
    </source>
</evidence>
<dbReference type="Pfam" id="PF17921">
    <property type="entry name" value="Integrase_H2C2"/>
    <property type="match status" value="1"/>
</dbReference>
<dbReference type="Pfam" id="PF17919">
    <property type="entry name" value="RT_RNaseH_2"/>
    <property type="match status" value="1"/>
</dbReference>
<evidence type="ECO:0000259" key="2">
    <source>
        <dbReference type="Pfam" id="PF00078"/>
    </source>
</evidence>
<dbReference type="PANTHER" id="PTHR37984">
    <property type="entry name" value="PROTEIN CBG26694"/>
    <property type="match status" value="1"/>
</dbReference>
<dbReference type="Gene3D" id="3.30.70.270">
    <property type="match status" value="2"/>
</dbReference>
<dbReference type="InterPro" id="IPR050951">
    <property type="entry name" value="Retrovirus_Pol_polyprotein"/>
</dbReference>
<dbReference type="Gene3D" id="3.30.420.10">
    <property type="entry name" value="Ribonuclease H-like superfamily/Ribonuclease H"/>
    <property type="match status" value="1"/>
</dbReference>